<dbReference type="Proteomes" id="UP000887540">
    <property type="component" value="Unplaced"/>
</dbReference>
<accession>A0A914CHA6</accession>
<evidence type="ECO:0000313" key="2">
    <source>
        <dbReference type="Proteomes" id="UP000887540"/>
    </source>
</evidence>
<feature type="compositionally biased region" description="Polar residues" evidence="1">
    <location>
        <begin position="1"/>
        <end position="13"/>
    </location>
</feature>
<feature type="region of interest" description="Disordered" evidence="1">
    <location>
        <begin position="1"/>
        <end position="28"/>
    </location>
</feature>
<feature type="region of interest" description="Disordered" evidence="1">
    <location>
        <begin position="56"/>
        <end position="79"/>
    </location>
</feature>
<name>A0A914CHA6_9BILA</name>
<dbReference type="WBParaSite" id="ACRNAN_scaffold10865.g23996.t1">
    <property type="protein sequence ID" value="ACRNAN_scaffold10865.g23996.t1"/>
    <property type="gene ID" value="ACRNAN_scaffold10865.g23996"/>
</dbReference>
<reference evidence="3" key="1">
    <citation type="submission" date="2022-11" db="UniProtKB">
        <authorList>
            <consortium name="WormBaseParasite"/>
        </authorList>
    </citation>
    <scope>IDENTIFICATION</scope>
</reference>
<feature type="compositionally biased region" description="Polar residues" evidence="1">
    <location>
        <begin position="70"/>
        <end position="79"/>
    </location>
</feature>
<organism evidence="2 3">
    <name type="scientific">Acrobeloides nanus</name>
    <dbReference type="NCBI Taxonomy" id="290746"/>
    <lineage>
        <taxon>Eukaryota</taxon>
        <taxon>Metazoa</taxon>
        <taxon>Ecdysozoa</taxon>
        <taxon>Nematoda</taxon>
        <taxon>Chromadorea</taxon>
        <taxon>Rhabditida</taxon>
        <taxon>Tylenchina</taxon>
        <taxon>Cephalobomorpha</taxon>
        <taxon>Cephaloboidea</taxon>
        <taxon>Cephalobidae</taxon>
        <taxon>Acrobeloides</taxon>
    </lineage>
</organism>
<evidence type="ECO:0000256" key="1">
    <source>
        <dbReference type="SAM" id="MobiDB-lite"/>
    </source>
</evidence>
<evidence type="ECO:0000313" key="3">
    <source>
        <dbReference type="WBParaSite" id="ACRNAN_scaffold10865.g23996.t1"/>
    </source>
</evidence>
<sequence length="79" mass="8744">MGVNTGPSQSSEQPKAPRAGRIFQNPHSVAKVPERDQQVDRLKPFGERIFEIMEKAASNATTEAGPGPNTMKNRTKYNF</sequence>
<keyword evidence="2" id="KW-1185">Reference proteome</keyword>
<proteinExistence type="predicted"/>
<dbReference type="AlphaFoldDB" id="A0A914CHA6"/>
<protein>
    <submittedName>
        <fullName evidence="3">Uncharacterized protein</fullName>
    </submittedName>
</protein>